<dbReference type="InterPro" id="IPR029050">
    <property type="entry name" value="Immunoprotect_excell_Ig-like"/>
</dbReference>
<evidence type="ECO:0000313" key="2">
    <source>
        <dbReference type="EMBL" id="GAH41653.1"/>
    </source>
</evidence>
<dbReference type="EMBL" id="BARU01007128">
    <property type="protein sequence ID" value="GAH41653.1"/>
    <property type="molecule type" value="Genomic_DNA"/>
</dbReference>
<dbReference type="Gene3D" id="2.60.40.1240">
    <property type="match status" value="1"/>
</dbReference>
<reference evidence="2" key="1">
    <citation type="journal article" date="2014" name="Front. Microbiol.">
        <title>High frequency of phylogenetically diverse reductive dehalogenase-homologous genes in deep subseafloor sedimentary metagenomes.</title>
        <authorList>
            <person name="Kawai M."/>
            <person name="Futagami T."/>
            <person name="Toyoda A."/>
            <person name="Takaki Y."/>
            <person name="Nishi S."/>
            <person name="Hori S."/>
            <person name="Arai W."/>
            <person name="Tsubouchi T."/>
            <person name="Morono Y."/>
            <person name="Uchiyama I."/>
            <person name="Ito T."/>
            <person name="Fujiyama A."/>
            <person name="Inagaki F."/>
            <person name="Takami H."/>
        </authorList>
    </citation>
    <scope>NUCLEOTIDE SEQUENCE</scope>
    <source>
        <strain evidence="2">Expedition CK06-06</strain>
    </source>
</reference>
<keyword evidence="1" id="KW-0732">Signal</keyword>
<proteinExistence type="predicted"/>
<protein>
    <recommendedName>
        <fullName evidence="3">DUF4352 domain-containing protein</fullName>
    </recommendedName>
</protein>
<comment type="caution">
    <text evidence="2">The sequence shown here is derived from an EMBL/GenBank/DDBJ whole genome shotgun (WGS) entry which is preliminary data.</text>
</comment>
<dbReference type="AlphaFoldDB" id="X1H8L7"/>
<evidence type="ECO:0008006" key="3">
    <source>
        <dbReference type="Google" id="ProtNLM"/>
    </source>
</evidence>
<name>X1H8L7_9ZZZZ</name>
<sequence>MTVGTRQYTPKSGYTFLIVDATFQNLNPDETTRVSSSEVAVITAADETITAAGGGMQGKDINVGYEFVAMSVKDPLSLSLVFIVEKDTIDHAFKLHFQEVPLIPFSVGE</sequence>
<organism evidence="2">
    <name type="scientific">marine sediment metagenome</name>
    <dbReference type="NCBI Taxonomy" id="412755"/>
    <lineage>
        <taxon>unclassified sequences</taxon>
        <taxon>metagenomes</taxon>
        <taxon>ecological metagenomes</taxon>
    </lineage>
</organism>
<evidence type="ECO:0000256" key="1">
    <source>
        <dbReference type="ARBA" id="ARBA00022729"/>
    </source>
</evidence>
<gene>
    <name evidence="2" type="ORF">S03H2_14055</name>
</gene>
<accession>X1H8L7</accession>